<dbReference type="InterPro" id="IPR001214">
    <property type="entry name" value="SET_dom"/>
</dbReference>
<evidence type="ECO:0000256" key="1">
    <source>
        <dbReference type="PROSITE-ProRule" id="PRU00339"/>
    </source>
</evidence>
<dbReference type="PANTHER" id="PTHR47337">
    <property type="entry name" value="TETRATRICOPEPTIDE REPEAT (TPR)-LIKE SUPERFAMILY PROTEIN"/>
    <property type="match status" value="1"/>
</dbReference>
<evidence type="ECO:0000313" key="3">
    <source>
        <dbReference type="EMBL" id="KAK9192374.1"/>
    </source>
</evidence>
<comment type="caution">
    <text evidence="3">The sequence shown here is derived from an EMBL/GenBank/DDBJ whole genome shotgun (WGS) entry which is preliminary data.</text>
</comment>
<dbReference type="SUPFAM" id="SSF82199">
    <property type="entry name" value="SET domain"/>
    <property type="match status" value="1"/>
</dbReference>
<dbReference type="InterPro" id="IPR011990">
    <property type="entry name" value="TPR-like_helical_dom_sf"/>
</dbReference>
<proteinExistence type="predicted"/>
<sequence length="891" mass="100670">MEKLKSLVPNNLKQMVAHSTPDDLPLTSSSLLDFFLNLQQFHQIVRDLAGQESGLCAKNIDSALELKQKGNQYYLSGDYIHALSCYTKALRVAPMDANDKDRNLVATLYVNRASVSQVSPVSLTISVCRYAMYIGRIQSLVEVEVHYDTSFHRSQLPHLVVYVEGGQRQNYQSSPILDTGIKLNSQEIEFGSERLDLYDYYFDFPFCRISMRPLIIQKNFQGKFVQIWYYYLLSITKIDIFLSQAWYRRGKVNVSLENHDDAVHDLTIAKNRESSLAGKKQIESELKIILDQSNRTSNKVVQHTKNNLRVSDYEDVNAPFYKNALGFKELQEESVQVQLQCVTTPDKGRGITSQYDIPEGSLVHSEEPYAVTISKHCRETHCHYCLNELPADAIPCTSCSIPLYCSHRCRGQAGGQVFKNCPMERNINDSVFDNLEEYISQITLDNDFYPEDEHIFEHKHECKGVHWPVILPSDVVLAGRVVVKSVQKNGVSTDVPNLLGKLELSHNYSQVSPESKLESHIYAIVLLYCLQHSYGFELPINGASVSQVVILISQIRVNSLAIVRMNSNNYGLSDHVSSGSTCTVEQVRVGLAIYTAGSLFNHSCLPNIHAYFLSRTLMIRTTEFVPSGYSLELSYGPQVGQWDCKDRLKFLEDEYSFRCQCSGCSELNTSDLVINAFCCVDPNCPGVVLDNSLLNCEKQKRKHLPAVPQCSSSAPHLQENNRTSRYGPGYCLKCGSDRDLESSYATVDEAWIYIRRLQDAIISKEISRAVLLDASRFLGLLRSILHAYNKSIAEAEDNLAQAYCLVGDLISARDHCKASIEILEKLYGHNHIVIGYELVKLSSIQLSLDDHNAVDTISRLAAIFLRYFGSHAETMFPHLLFLQREALKLRQ</sequence>
<dbReference type="PROSITE" id="PS50280">
    <property type="entry name" value="SET"/>
    <property type="match status" value="1"/>
</dbReference>
<keyword evidence="4" id="KW-1185">Reference proteome</keyword>
<gene>
    <name evidence="3" type="ORF">WN944_003064</name>
</gene>
<dbReference type="InterPro" id="IPR019734">
    <property type="entry name" value="TPR_rpt"/>
</dbReference>
<dbReference type="AlphaFoldDB" id="A0AAP0QHM3"/>
<feature type="domain" description="SET" evidence="2">
    <location>
        <begin position="337"/>
        <end position="636"/>
    </location>
</feature>
<dbReference type="PROSITE" id="PS50005">
    <property type="entry name" value="TPR"/>
    <property type="match status" value="1"/>
</dbReference>
<evidence type="ECO:0000313" key="4">
    <source>
        <dbReference type="Proteomes" id="UP001428341"/>
    </source>
</evidence>
<accession>A0AAP0QHM3</accession>
<dbReference type="SMART" id="SM00028">
    <property type="entry name" value="TPR"/>
    <property type="match status" value="3"/>
</dbReference>
<dbReference type="Proteomes" id="UP001428341">
    <property type="component" value="Unassembled WGS sequence"/>
</dbReference>
<dbReference type="SUPFAM" id="SSF48452">
    <property type="entry name" value="TPR-like"/>
    <property type="match status" value="1"/>
</dbReference>
<protein>
    <recommendedName>
        <fullName evidence="2">SET domain-containing protein</fullName>
    </recommendedName>
</protein>
<name>A0AAP0QHM3_9ROSI</name>
<feature type="repeat" description="TPR" evidence="1">
    <location>
        <begin position="63"/>
        <end position="96"/>
    </location>
</feature>
<dbReference type="PANTHER" id="PTHR47337:SF1">
    <property type="entry name" value="TETRATRICOPEPTIDE REPEAT (TPR)-LIKE SUPERFAMILY PROTEIN"/>
    <property type="match status" value="1"/>
</dbReference>
<dbReference type="InterPro" id="IPR046341">
    <property type="entry name" value="SET_dom_sf"/>
</dbReference>
<dbReference type="Gene3D" id="1.25.40.10">
    <property type="entry name" value="Tetratricopeptide repeat domain"/>
    <property type="match status" value="2"/>
</dbReference>
<evidence type="ECO:0000259" key="2">
    <source>
        <dbReference type="PROSITE" id="PS50280"/>
    </source>
</evidence>
<organism evidence="3 4">
    <name type="scientific">Citrus x changshan-huyou</name>
    <dbReference type="NCBI Taxonomy" id="2935761"/>
    <lineage>
        <taxon>Eukaryota</taxon>
        <taxon>Viridiplantae</taxon>
        <taxon>Streptophyta</taxon>
        <taxon>Embryophyta</taxon>
        <taxon>Tracheophyta</taxon>
        <taxon>Spermatophyta</taxon>
        <taxon>Magnoliopsida</taxon>
        <taxon>eudicotyledons</taxon>
        <taxon>Gunneridae</taxon>
        <taxon>Pentapetalae</taxon>
        <taxon>rosids</taxon>
        <taxon>malvids</taxon>
        <taxon>Sapindales</taxon>
        <taxon>Rutaceae</taxon>
        <taxon>Aurantioideae</taxon>
        <taxon>Citrus</taxon>
    </lineage>
</organism>
<keyword evidence="1" id="KW-0802">TPR repeat</keyword>
<dbReference type="Gene3D" id="2.170.270.10">
    <property type="entry name" value="SET domain"/>
    <property type="match status" value="1"/>
</dbReference>
<dbReference type="EMBL" id="JBCGBO010000006">
    <property type="protein sequence ID" value="KAK9192374.1"/>
    <property type="molecule type" value="Genomic_DNA"/>
</dbReference>
<reference evidence="3 4" key="1">
    <citation type="submission" date="2024-05" db="EMBL/GenBank/DDBJ databases">
        <title>Haplotype-resolved chromosome-level genome assembly of Huyou (Citrus changshanensis).</title>
        <authorList>
            <person name="Miao C."/>
            <person name="Chen W."/>
            <person name="Wu Y."/>
            <person name="Wang L."/>
            <person name="Zhao S."/>
            <person name="Grierson D."/>
            <person name="Xu C."/>
            <person name="Chen K."/>
        </authorList>
    </citation>
    <scope>NUCLEOTIDE SEQUENCE [LARGE SCALE GENOMIC DNA]</scope>
    <source>
        <strain evidence="3">01-14</strain>
        <tissue evidence="3">Leaf</tissue>
    </source>
</reference>